<proteinExistence type="predicted"/>
<evidence type="ECO:0000313" key="2">
    <source>
        <dbReference type="Ensembl" id="ENSCRFP00000000488.1"/>
    </source>
</evidence>
<name>A0A8C3NWF4_9PASS</name>
<dbReference type="GO" id="GO:0003682">
    <property type="term" value="F:chromatin binding"/>
    <property type="evidence" value="ECO:0007669"/>
    <property type="project" value="TreeGrafter"/>
</dbReference>
<evidence type="ECO:0000313" key="3">
    <source>
        <dbReference type="Proteomes" id="UP000694396"/>
    </source>
</evidence>
<dbReference type="AlphaFoldDB" id="A0A8C3NWF4"/>
<sequence length="201" mass="22408">MNLEHKEKVSKDSKEQKSAFKEPSREHNKSSKESSKKPKENKPLKDEKIVPKMAFKEPKPMSKEPKSENTPILTITCGQQQEKKTPTKRPSMLDTDESSARKRKKPSSDSLFKSFPSAPPLILTCSADKKQTKDKSQLKVGRVKIENDALERKTPTLPPFDDIVDPSDSDMEENVSSKSDVSGCLVLLNSLLSAVLSIPSL</sequence>
<evidence type="ECO:0000256" key="1">
    <source>
        <dbReference type="SAM" id="MobiDB-lite"/>
    </source>
</evidence>
<dbReference type="Ensembl" id="ENSCRFT00000000520.1">
    <property type="protein sequence ID" value="ENSCRFP00000000488.1"/>
    <property type="gene ID" value="ENSCRFG00000000438.1"/>
</dbReference>
<reference evidence="2" key="1">
    <citation type="submission" date="2025-08" db="UniProtKB">
        <authorList>
            <consortium name="Ensembl"/>
        </authorList>
    </citation>
    <scope>IDENTIFICATION</scope>
</reference>
<evidence type="ECO:0008006" key="4">
    <source>
        <dbReference type="Google" id="ProtNLM"/>
    </source>
</evidence>
<keyword evidence="3" id="KW-1185">Reference proteome</keyword>
<feature type="compositionally biased region" description="Polar residues" evidence="1">
    <location>
        <begin position="69"/>
        <end position="80"/>
    </location>
</feature>
<reference evidence="2" key="2">
    <citation type="submission" date="2025-09" db="UniProtKB">
        <authorList>
            <consortium name="Ensembl"/>
        </authorList>
    </citation>
    <scope>IDENTIFICATION</scope>
</reference>
<organism evidence="2 3">
    <name type="scientific">Cyanoderma ruficeps</name>
    <name type="common">rufous-capped babbler</name>
    <dbReference type="NCBI Taxonomy" id="181631"/>
    <lineage>
        <taxon>Eukaryota</taxon>
        <taxon>Metazoa</taxon>
        <taxon>Chordata</taxon>
        <taxon>Craniata</taxon>
        <taxon>Vertebrata</taxon>
        <taxon>Euteleostomi</taxon>
        <taxon>Archelosauria</taxon>
        <taxon>Archosauria</taxon>
        <taxon>Dinosauria</taxon>
        <taxon>Saurischia</taxon>
        <taxon>Theropoda</taxon>
        <taxon>Coelurosauria</taxon>
        <taxon>Aves</taxon>
        <taxon>Neognathae</taxon>
        <taxon>Neoaves</taxon>
        <taxon>Telluraves</taxon>
        <taxon>Australaves</taxon>
        <taxon>Passeriformes</taxon>
        <taxon>Sylvioidea</taxon>
        <taxon>Timaliidae</taxon>
        <taxon>Cyanoderma</taxon>
    </lineage>
</organism>
<dbReference type="Proteomes" id="UP000694396">
    <property type="component" value="Unplaced"/>
</dbReference>
<dbReference type="GO" id="GO:0045893">
    <property type="term" value="P:positive regulation of DNA-templated transcription"/>
    <property type="evidence" value="ECO:0007669"/>
    <property type="project" value="TreeGrafter"/>
</dbReference>
<dbReference type="PANTHER" id="PTHR47827">
    <property type="entry name" value="AHD DOMAIN-CONTAINING PROTEIN"/>
    <property type="match status" value="1"/>
</dbReference>
<dbReference type="InterPro" id="IPR052790">
    <property type="entry name" value="YEATS_domain"/>
</dbReference>
<dbReference type="PANTHER" id="PTHR47827:SF5">
    <property type="entry name" value="PROTEIN AF-9"/>
    <property type="match status" value="1"/>
</dbReference>
<protein>
    <recommendedName>
        <fullName evidence="4">Myeloid/lymphoid or mixed-lineage leukemia</fullName>
    </recommendedName>
</protein>
<feature type="region of interest" description="Disordered" evidence="1">
    <location>
        <begin position="1"/>
        <end position="118"/>
    </location>
</feature>
<dbReference type="GO" id="GO:0008023">
    <property type="term" value="C:transcription elongation factor complex"/>
    <property type="evidence" value="ECO:0007669"/>
    <property type="project" value="TreeGrafter"/>
</dbReference>
<accession>A0A8C3NWF4</accession>
<feature type="compositionally biased region" description="Acidic residues" evidence="1">
    <location>
        <begin position="162"/>
        <end position="173"/>
    </location>
</feature>
<feature type="compositionally biased region" description="Basic and acidic residues" evidence="1">
    <location>
        <begin position="1"/>
        <end position="67"/>
    </location>
</feature>
<feature type="region of interest" description="Disordered" evidence="1">
    <location>
        <begin position="150"/>
        <end position="176"/>
    </location>
</feature>